<keyword evidence="4" id="KW-1185">Reference proteome</keyword>
<dbReference type="Pfam" id="PF13585">
    <property type="entry name" value="CHU_C"/>
    <property type="match status" value="1"/>
</dbReference>
<sequence length="378" mass="40844">MKRITILTLLFFISSYTKLSAAIVYTDINDVTLQIGGAIDIDFDGDGLPEFTFEDQGFGGQVEPGVIFNNVNEHFTTVSLAEWDVIQGVPLNTTIDMNSNWFDQGDAYVDPGWGTTLFPTTDTYIGASFEVGGNTHYGWIFVNWDGNGTFVIKSYAYETDNNTPILAGATNANTNVMVNSITLSTANGETTVAVGDDLQVSAAILPLNASNTDVTWTIVNGSGTATIDANGLLSALTLGTITVVATANDGSGITAQIQINITEVTPIVDNGNTDPILDPGSPLSEVESSVIYVPSVFTPNAGNINKTFEVIADNIEDFKMIIYNRWGEVVYVSYDQRVAWDGSYAGRSNPNEMYVWKINYRDAKGQKNEIIGQVLVLI</sequence>
<feature type="signal peptide" evidence="1">
    <location>
        <begin position="1"/>
        <end position="21"/>
    </location>
</feature>
<dbReference type="RefSeq" id="WP_111062510.1">
    <property type="nucleotide sequence ID" value="NZ_JBHUCU010000027.1"/>
</dbReference>
<dbReference type="Proteomes" id="UP000249248">
    <property type="component" value="Unassembled WGS sequence"/>
</dbReference>
<dbReference type="InterPro" id="IPR008964">
    <property type="entry name" value="Invasin/intimin_cell_adhesion"/>
</dbReference>
<dbReference type="NCBIfam" id="TIGR04131">
    <property type="entry name" value="Bac_Flav_CTERM"/>
    <property type="match status" value="1"/>
</dbReference>
<proteinExistence type="predicted"/>
<dbReference type="OrthoDB" id="9765926at2"/>
<dbReference type="Pfam" id="PF02368">
    <property type="entry name" value="Big_2"/>
    <property type="match status" value="1"/>
</dbReference>
<dbReference type="InterPro" id="IPR003343">
    <property type="entry name" value="Big_2"/>
</dbReference>
<reference evidence="3 4" key="1">
    <citation type="submission" date="2018-06" db="EMBL/GenBank/DDBJ databases">
        <title>The draft genome sequence of Crocinitomix sp. SM1701.</title>
        <authorList>
            <person name="Zhang X."/>
        </authorList>
    </citation>
    <scope>NUCLEOTIDE SEQUENCE [LARGE SCALE GENOMIC DNA]</scope>
    <source>
        <strain evidence="3 4">SM1701</strain>
    </source>
</reference>
<feature type="domain" description="BIG2" evidence="2">
    <location>
        <begin position="177"/>
        <end position="257"/>
    </location>
</feature>
<evidence type="ECO:0000313" key="4">
    <source>
        <dbReference type="Proteomes" id="UP000249248"/>
    </source>
</evidence>
<dbReference type="Gene3D" id="2.60.40.1080">
    <property type="match status" value="1"/>
</dbReference>
<feature type="chain" id="PRO_5015903538" description="BIG2 domain-containing protein" evidence="1">
    <location>
        <begin position="22"/>
        <end position="378"/>
    </location>
</feature>
<gene>
    <name evidence="3" type="ORF">DNU06_06900</name>
</gene>
<evidence type="ECO:0000256" key="1">
    <source>
        <dbReference type="SAM" id="SignalP"/>
    </source>
</evidence>
<evidence type="ECO:0000259" key="2">
    <source>
        <dbReference type="SMART" id="SM00635"/>
    </source>
</evidence>
<organism evidence="3 4">
    <name type="scientific">Putridiphycobacter roseus</name>
    <dbReference type="NCBI Taxonomy" id="2219161"/>
    <lineage>
        <taxon>Bacteria</taxon>
        <taxon>Pseudomonadati</taxon>
        <taxon>Bacteroidota</taxon>
        <taxon>Flavobacteriia</taxon>
        <taxon>Flavobacteriales</taxon>
        <taxon>Crocinitomicaceae</taxon>
        <taxon>Putridiphycobacter</taxon>
    </lineage>
</organism>
<dbReference type="EMBL" id="QKSB01000003">
    <property type="protein sequence ID" value="PZE17550.1"/>
    <property type="molecule type" value="Genomic_DNA"/>
</dbReference>
<dbReference type="AlphaFoldDB" id="A0A2W1N1W0"/>
<accession>A0A2W1N1W0</accession>
<dbReference type="SUPFAM" id="SSF49373">
    <property type="entry name" value="Invasin/intimin cell-adhesion fragments"/>
    <property type="match status" value="1"/>
</dbReference>
<keyword evidence="1" id="KW-0732">Signal</keyword>
<evidence type="ECO:0000313" key="3">
    <source>
        <dbReference type="EMBL" id="PZE17550.1"/>
    </source>
</evidence>
<comment type="caution">
    <text evidence="3">The sequence shown here is derived from an EMBL/GenBank/DDBJ whole genome shotgun (WGS) entry which is preliminary data.</text>
</comment>
<dbReference type="SMART" id="SM00635">
    <property type="entry name" value="BID_2"/>
    <property type="match status" value="1"/>
</dbReference>
<protein>
    <recommendedName>
        <fullName evidence="2">BIG2 domain-containing protein</fullName>
    </recommendedName>
</protein>
<dbReference type="InterPro" id="IPR026341">
    <property type="entry name" value="T9SS_type_B"/>
</dbReference>
<name>A0A2W1N1W0_9FLAO</name>